<accession>A0A077RQ15</accession>
<dbReference type="HOGENOM" id="CLU_109139_0_0_1"/>
<dbReference type="NCBIfam" id="TIGR01614">
    <property type="entry name" value="PME_inhib"/>
    <property type="match status" value="1"/>
</dbReference>
<dbReference type="InterPro" id="IPR006501">
    <property type="entry name" value="Pectinesterase_inhib_dom"/>
</dbReference>
<evidence type="ECO:0000256" key="1">
    <source>
        <dbReference type="ARBA" id="ARBA00022729"/>
    </source>
</evidence>
<comment type="similarity">
    <text evidence="3">Belongs to the PMEI family.</text>
</comment>
<dbReference type="Gramene" id="TraesCLE_scaffold_086499_01G000100.1">
    <property type="protein sequence ID" value="TraesCLE_scaffold_086499_01G000100.1"/>
    <property type="gene ID" value="TraesCLE_scaffold_086499_01G000100"/>
</dbReference>
<dbReference type="SMR" id="A0A077RQ15"/>
<dbReference type="PANTHER" id="PTHR35357:SF24">
    <property type="entry name" value="OS04G0587200 PROTEIN"/>
    <property type="match status" value="1"/>
</dbReference>
<dbReference type="OMA" id="EMQGSAV"/>
<evidence type="ECO:0000256" key="4">
    <source>
        <dbReference type="SAM" id="SignalP"/>
    </source>
</evidence>
<evidence type="ECO:0000313" key="6">
    <source>
        <dbReference type="EnsemblPlants" id="TraesCS3B02G087700.1.cds1"/>
    </source>
</evidence>
<dbReference type="InterPro" id="IPR035513">
    <property type="entry name" value="Invertase/methylesterase_inhib"/>
</dbReference>
<dbReference type="SUPFAM" id="SSF101148">
    <property type="entry name" value="Plant invertase/pectin methylesterase inhibitor"/>
    <property type="match status" value="1"/>
</dbReference>
<name>A0A077RQ15_WHEAT</name>
<dbReference type="Gramene" id="TraesCAD_scaffold_028433_01G000200.1">
    <property type="protein sequence ID" value="TraesCAD_scaffold_028433_01G000200.1"/>
    <property type="gene ID" value="TraesCAD_scaffold_028433_01G000200"/>
</dbReference>
<evidence type="ECO:0000256" key="3">
    <source>
        <dbReference type="ARBA" id="ARBA00038471"/>
    </source>
</evidence>
<dbReference type="GO" id="GO:0004857">
    <property type="term" value="F:enzyme inhibitor activity"/>
    <property type="evidence" value="ECO:0000318"/>
    <property type="project" value="GO_Central"/>
</dbReference>
<dbReference type="Gramene" id="TraesWEE_scaffold_093362_01G000100.1">
    <property type="protein sequence ID" value="TraesWEE_scaffold_093362_01G000100.1"/>
    <property type="gene ID" value="TraesWEE_scaffold_093362_01G000100"/>
</dbReference>
<dbReference type="Gramene" id="TraesCS3B02G087700.1">
    <property type="protein sequence ID" value="TraesCS3B02G087700.1.cds1"/>
    <property type="gene ID" value="TraesCS3B02G087700"/>
</dbReference>
<sequence length="185" mass="19610">MAAAIQQQQQHMSLLLLTFLLAASTAAARPSYVIKSTCVVITNATVGTPYRYCVRTLSADPAAAPATDARGLAIAAAKLTATNVSSTLHLLNLLVDALQNCIVTYQFMQGDVAGALDDLSAGRLDVASPKLKSASFQPDFCELAMMESDTNKDPVSEENNANQLVSGMAYNIAELVANRRPPPPR</sequence>
<feature type="chain" id="PRO_5043118348" description="Pectinesterase inhibitor domain-containing protein" evidence="4">
    <location>
        <begin position="29"/>
        <end position="185"/>
    </location>
</feature>
<evidence type="ECO:0000256" key="2">
    <source>
        <dbReference type="ARBA" id="ARBA00023157"/>
    </source>
</evidence>
<dbReference type="Gramene" id="TraesROB_scaffold_092236_01G000100.1">
    <property type="protein sequence ID" value="TraesROB_scaffold_092236_01G000100.1"/>
    <property type="gene ID" value="TraesROB_scaffold_092236_01G000100"/>
</dbReference>
<dbReference type="Proteomes" id="UP000019116">
    <property type="component" value="Chromosome 3B"/>
</dbReference>
<dbReference type="GO" id="GO:0009827">
    <property type="term" value="P:plant-type cell wall modification"/>
    <property type="evidence" value="ECO:0000318"/>
    <property type="project" value="GO_Central"/>
</dbReference>
<dbReference type="Pfam" id="PF04043">
    <property type="entry name" value="PMEI"/>
    <property type="match status" value="1"/>
</dbReference>
<keyword evidence="1 4" id="KW-0732">Signal</keyword>
<dbReference type="Gramene" id="TraesRN3B0100197000.1">
    <property type="protein sequence ID" value="TraesRN3B0100197000.1"/>
    <property type="gene ID" value="TraesRN3B0100197000"/>
</dbReference>
<feature type="signal peptide" evidence="4">
    <location>
        <begin position="1"/>
        <end position="28"/>
    </location>
</feature>
<dbReference type="GO" id="GO:0009505">
    <property type="term" value="C:plant-type cell wall"/>
    <property type="evidence" value="ECO:0000318"/>
    <property type="project" value="GO_Central"/>
</dbReference>
<reference evidence="6" key="1">
    <citation type="submission" date="2018-08" db="EMBL/GenBank/DDBJ databases">
        <authorList>
            <person name="Rossello M."/>
        </authorList>
    </citation>
    <scope>NUCLEOTIDE SEQUENCE [LARGE SCALE GENOMIC DNA]</scope>
    <source>
        <strain evidence="6">cv. Chinese Spring</strain>
    </source>
</reference>
<dbReference type="STRING" id="4565.A0A077RQ15"/>
<keyword evidence="7" id="KW-1185">Reference proteome</keyword>
<evidence type="ECO:0000313" key="7">
    <source>
        <dbReference type="Proteomes" id="UP000019116"/>
    </source>
</evidence>
<dbReference type="AlphaFoldDB" id="A0A077RQ15"/>
<dbReference type="Gramene" id="TraesCS3B03G0202900.1">
    <property type="protein sequence ID" value="TraesCS3B03G0202900.1.CDS1"/>
    <property type="gene ID" value="TraesCS3B03G0202900"/>
</dbReference>
<evidence type="ECO:0000259" key="5">
    <source>
        <dbReference type="Pfam" id="PF04043"/>
    </source>
</evidence>
<keyword evidence="2" id="KW-1015">Disulfide bond</keyword>
<reference evidence="6" key="2">
    <citation type="submission" date="2018-10" db="UniProtKB">
        <authorList>
            <consortium name="EnsemblPlants"/>
        </authorList>
    </citation>
    <scope>IDENTIFICATION</scope>
</reference>
<proteinExistence type="inferred from homology"/>
<organism evidence="6">
    <name type="scientific">Triticum aestivum</name>
    <name type="common">Wheat</name>
    <dbReference type="NCBI Taxonomy" id="4565"/>
    <lineage>
        <taxon>Eukaryota</taxon>
        <taxon>Viridiplantae</taxon>
        <taxon>Streptophyta</taxon>
        <taxon>Embryophyta</taxon>
        <taxon>Tracheophyta</taxon>
        <taxon>Spermatophyta</taxon>
        <taxon>Magnoliopsida</taxon>
        <taxon>Liliopsida</taxon>
        <taxon>Poales</taxon>
        <taxon>Poaceae</taxon>
        <taxon>BOP clade</taxon>
        <taxon>Pooideae</taxon>
        <taxon>Triticodae</taxon>
        <taxon>Triticeae</taxon>
        <taxon>Triticinae</taxon>
        <taxon>Triticum</taxon>
    </lineage>
</organism>
<dbReference type="Gene3D" id="1.20.140.40">
    <property type="entry name" value="Invertase/pectin methylesterase inhibitor family protein"/>
    <property type="match status" value="1"/>
</dbReference>
<dbReference type="EnsemblPlants" id="TraesCS3B02G087700.1">
    <property type="protein sequence ID" value="TraesCS3B02G087700.1.cds1"/>
    <property type="gene ID" value="TraesCS3B02G087700"/>
</dbReference>
<feature type="domain" description="Pectinesterase inhibitor" evidence="5">
    <location>
        <begin position="34"/>
        <end position="167"/>
    </location>
</feature>
<dbReference type="OrthoDB" id="672161at2759"/>
<protein>
    <recommendedName>
        <fullName evidence="5">Pectinesterase inhibitor domain-containing protein</fullName>
    </recommendedName>
</protein>
<dbReference type="PANTHER" id="PTHR35357">
    <property type="entry name" value="OS02G0537100 PROTEIN"/>
    <property type="match status" value="1"/>
</dbReference>